<dbReference type="PATRIC" id="fig|94132.3.peg.554"/>
<keyword evidence="1" id="KW-1133">Transmembrane helix</keyword>
<dbReference type="RefSeq" id="WP_061495957.1">
    <property type="nucleotide sequence ID" value="NZ_CP010951.1"/>
</dbReference>
<evidence type="ECO:0000313" key="4">
    <source>
        <dbReference type="Proteomes" id="UP000070433"/>
    </source>
</evidence>
<gene>
    <name evidence="3" type="ORF">UC35_02765</name>
</gene>
<protein>
    <submittedName>
        <fullName evidence="3">Membrane protein</fullName>
    </submittedName>
</protein>
<dbReference type="OrthoDB" id="21915at2"/>
<keyword evidence="4" id="KW-1185">Reference proteome</keyword>
<reference evidence="3 4" key="1">
    <citation type="journal article" date="2014" name="Int. J. Syst. Evol. Microbiol.">
        <title>Ramlibacter solisilvae sp. nov., isolated from forest soil, and emended description of the genus Ramlibacter.</title>
        <authorList>
            <person name="Lee H.J."/>
            <person name="Lee S.H."/>
            <person name="Lee S.S."/>
            <person name="Lee J.S."/>
            <person name="Kim Y."/>
            <person name="Kim S.C."/>
            <person name="Jeon C.O."/>
        </authorList>
    </citation>
    <scope>NUCLEOTIDE SEQUENCE [LARGE SCALE GENOMIC DNA]</scope>
    <source>
        <strain evidence="3 4">5-10</strain>
    </source>
</reference>
<feature type="domain" description="2TM" evidence="2">
    <location>
        <begin position="19"/>
        <end position="92"/>
    </location>
</feature>
<evidence type="ECO:0000259" key="2">
    <source>
        <dbReference type="Pfam" id="PF13239"/>
    </source>
</evidence>
<evidence type="ECO:0000256" key="1">
    <source>
        <dbReference type="SAM" id="Phobius"/>
    </source>
</evidence>
<dbReference type="EMBL" id="CP010951">
    <property type="protein sequence ID" value="AMO21992.1"/>
    <property type="molecule type" value="Genomic_DNA"/>
</dbReference>
<evidence type="ECO:0000313" key="3">
    <source>
        <dbReference type="EMBL" id="AMO21992.1"/>
    </source>
</evidence>
<dbReference type="Pfam" id="PF13239">
    <property type="entry name" value="2TM"/>
    <property type="match status" value="1"/>
</dbReference>
<dbReference type="Proteomes" id="UP000070433">
    <property type="component" value="Chromosome"/>
</dbReference>
<sequence>MPQQSPQSQLSPEEIERLARKRAGAKIGWYFHAAVYVAVNLTLFAMSDQLFGTRRWSMAPVLGWGLGLALHGISVFVLGRGSGLRERMVQKERERLLREQERMRDR</sequence>
<feature type="transmembrane region" description="Helical" evidence="1">
    <location>
        <begin position="58"/>
        <end position="78"/>
    </location>
</feature>
<dbReference type="AlphaFoldDB" id="A0A127JVE1"/>
<name>A0A127JVE1_9BURK</name>
<proteinExistence type="predicted"/>
<keyword evidence="1" id="KW-0472">Membrane</keyword>
<organism evidence="3 4">
    <name type="scientific">Ramlibacter tataouinensis</name>
    <dbReference type="NCBI Taxonomy" id="94132"/>
    <lineage>
        <taxon>Bacteria</taxon>
        <taxon>Pseudomonadati</taxon>
        <taxon>Pseudomonadota</taxon>
        <taxon>Betaproteobacteria</taxon>
        <taxon>Burkholderiales</taxon>
        <taxon>Comamonadaceae</taxon>
        <taxon>Ramlibacter</taxon>
    </lineage>
</organism>
<accession>A0A127JVE1</accession>
<feature type="transmembrane region" description="Helical" evidence="1">
    <location>
        <begin position="27"/>
        <end position="46"/>
    </location>
</feature>
<keyword evidence="1" id="KW-0812">Transmembrane</keyword>
<dbReference type="InterPro" id="IPR025698">
    <property type="entry name" value="2TM_dom"/>
</dbReference>